<gene>
    <name evidence="2" type="ORF">JDA50_06660</name>
    <name evidence="1" type="ORF">WP2W18E11_27830</name>
</gene>
<dbReference type="EMBL" id="JAEFCT010000004">
    <property type="protein sequence ID" value="MBK1444123.1"/>
    <property type="molecule type" value="Genomic_DNA"/>
</dbReference>
<name>A0A0Q1VTP5_ACIPI</name>
<reference evidence="2" key="2">
    <citation type="submission" date="2020-12" db="EMBL/GenBank/DDBJ databases">
        <authorList>
            <person name="Chopjitt P."/>
        </authorList>
    </citation>
    <scope>NUCLEOTIDE SEQUENCE</scope>
    <source>
        <strain evidence="2">AP1</strain>
    </source>
</reference>
<dbReference type="EMBL" id="AP021936">
    <property type="protein sequence ID" value="BBQ49785.1"/>
    <property type="molecule type" value="Genomic_DNA"/>
</dbReference>
<dbReference type="RefSeq" id="WP_000506972.1">
    <property type="nucleotide sequence ID" value="NZ_AP021936.1"/>
</dbReference>
<accession>A0A0Q1VTP5</accession>
<proteinExistence type="predicted"/>
<evidence type="ECO:0000313" key="3">
    <source>
        <dbReference type="Proteomes" id="UP000515758"/>
    </source>
</evidence>
<dbReference type="Proteomes" id="UP000660083">
    <property type="component" value="Unassembled WGS sequence"/>
</dbReference>
<dbReference type="Proteomes" id="UP000515758">
    <property type="component" value="Chromosome"/>
</dbReference>
<evidence type="ECO:0000313" key="1">
    <source>
        <dbReference type="EMBL" id="BBQ49785.1"/>
    </source>
</evidence>
<reference evidence="1 3" key="1">
    <citation type="submission" date="2019-12" db="EMBL/GenBank/DDBJ databases">
        <title>complete genome sequences of Acinetobacter pittii str. WP2-W18-ESBL-11 isolated from wastewater treatment plant effluent.</title>
        <authorList>
            <person name="Sekizuka T."/>
            <person name="Itokawa K."/>
            <person name="Yatsu K."/>
            <person name="Inamine Y."/>
            <person name="Kuroda M."/>
        </authorList>
    </citation>
    <scope>NUCLEOTIDE SEQUENCE [LARGE SCALE GENOMIC DNA]</scope>
    <source>
        <strain evidence="1 3">WP2-W18-ESBL-11</strain>
    </source>
</reference>
<organism evidence="2 4">
    <name type="scientific">Acinetobacter pittii</name>
    <name type="common">Acinetobacter genomosp. 3</name>
    <dbReference type="NCBI Taxonomy" id="48296"/>
    <lineage>
        <taxon>Bacteria</taxon>
        <taxon>Pseudomonadati</taxon>
        <taxon>Pseudomonadota</taxon>
        <taxon>Gammaproteobacteria</taxon>
        <taxon>Moraxellales</taxon>
        <taxon>Moraxellaceae</taxon>
        <taxon>Acinetobacter</taxon>
        <taxon>Acinetobacter calcoaceticus/baumannii complex</taxon>
    </lineage>
</organism>
<sequence>MGFSILENNLDKIITNNKKDSLAKLKLRTRTLTAGEIELCQLVYKNTIDYSKVTIIEGSFFPFDLQNEDTFVTPNGHIFIPTKHFLLDYSKEDISYKHLFIHEMGHVWQHQRKNRVLISAGIAQACTVFKDPYKYNIHNADTVADYVRYKSNKKFVNYNLESQAEIFADYWALKTNNLQAISRKNLINIDRNNLQATIAVYEAKIREVIK</sequence>
<dbReference type="AlphaFoldDB" id="A0A0Q1VTP5"/>
<evidence type="ECO:0000313" key="2">
    <source>
        <dbReference type="EMBL" id="MBK1444123.1"/>
    </source>
</evidence>
<evidence type="ECO:0000313" key="4">
    <source>
        <dbReference type="Proteomes" id="UP000660083"/>
    </source>
</evidence>
<protein>
    <submittedName>
        <fullName evidence="2">Peptidase</fullName>
    </submittedName>
</protein>